<organism evidence="5 6">
    <name type="scientific">Melghirimyces thermohalophilus</name>
    <dbReference type="NCBI Taxonomy" id="1236220"/>
    <lineage>
        <taxon>Bacteria</taxon>
        <taxon>Bacillati</taxon>
        <taxon>Bacillota</taxon>
        <taxon>Bacilli</taxon>
        <taxon>Bacillales</taxon>
        <taxon>Thermoactinomycetaceae</taxon>
        <taxon>Melghirimyces</taxon>
    </lineage>
</organism>
<evidence type="ECO:0000313" key="5">
    <source>
        <dbReference type="EMBL" id="SDC25784.1"/>
    </source>
</evidence>
<dbReference type="STRING" id="1236220.SAMN04488112_10562"/>
<dbReference type="Pfam" id="PF06276">
    <property type="entry name" value="FhuF"/>
    <property type="match status" value="1"/>
</dbReference>
<feature type="domain" description="Aerobactin siderophore biosynthesis IucA/IucC-like C-terminal" evidence="4">
    <location>
        <begin position="422"/>
        <end position="581"/>
    </location>
</feature>
<evidence type="ECO:0000259" key="3">
    <source>
        <dbReference type="Pfam" id="PF04183"/>
    </source>
</evidence>
<dbReference type="GO" id="GO:0016881">
    <property type="term" value="F:acid-amino acid ligase activity"/>
    <property type="evidence" value="ECO:0007669"/>
    <property type="project" value="UniProtKB-ARBA"/>
</dbReference>
<feature type="domain" description="Aerobactin siderophore biosynthesis IucA/IucC N-terminal" evidence="3">
    <location>
        <begin position="155"/>
        <end position="391"/>
    </location>
</feature>
<dbReference type="InterPro" id="IPR022770">
    <property type="entry name" value="IucA/IucC-like_C"/>
</dbReference>
<dbReference type="OrthoDB" id="2989563at2"/>
<accession>A0A1G6K499</accession>
<name>A0A1G6K499_9BACL</name>
<evidence type="ECO:0000256" key="2">
    <source>
        <dbReference type="ARBA" id="ARBA00007832"/>
    </source>
</evidence>
<dbReference type="Proteomes" id="UP000199387">
    <property type="component" value="Unassembled WGS sequence"/>
</dbReference>
<dbReference type="Gene3D" id="1.10.510.40">
    <property type="match status" value="1"/>
</dbReference>
<reference evidence="5 6" key="1">
    <citation type="submission" date="2016-10" db="EMBL/GenBank/DDBJ databases">
        <authorList>
            <person name="de Groot N.N."/>
        </authorList>
    </citation>
    <scope>NUCLEOTIDE SEQUENCE [LARGE SCALE GENOMIC DNA]</scope>
    <source>
        <strain evidence="5 6">DSM 45514</strain>
    </source>
</reference>
<dbReference type="EMBL" id="FMZA01000005">
    <property type="protein sequence ID" value="SDC25784.1"/>
    <property type="molecule type" value="Genomic_DNA"/>
</dbReference>
<dbReference type="RefSeq" id="WP_091567195.1">
    <property type="nucleotide sequence ID" value="NZ_FMZA01000005.1"/>
</dbReference>
<keyword evidence="6" id="KW-1185">Reference proteome</keyword>
<dbReference type="PANTHER" id="PTHR34384">
    <property type="entry name" value="L-2,3-DIAMINOPROPANOATE--CITRATE LIGASE"/>
    <property type="match status" value="1"/>
</dbReference>
<dbReference type="InterPro" id="IPR007310">
    <property type="entry name" value="Aerobactin_biosyn_IucA/IucC_N"/>
</dbReference>
<proteinExistence type="inferred from homology"/>
<evidence type="ECO:0000259" key="4">
    <source>
        <dbReference type="Pfam" id="PF06276"/>
    </source>
</evidence>
<evidence type="ECO:0000256" key="1">
    <source>
        <dbReference type="ARBA" id="ARBA00004924"/>
    </source>
</evidence>
<dbReference type="GO" id="GO:0019290">
    <property type="term" value="P:siderophore biosynthetic process"/>
    <property type="evidence" value="ECO:0007669"/>
    <property type="project" value="InterPro"/>
</dbReference>
<dbReference type="Pfam" id="PF04183">
    <property type="entry name" value="IucA_IucC"/>
    <property type="match status" value="1"/>
</dbReference>
<protein>
    <submittedName>
        <fullName evidence="5">Siderophore synthetase component</fullName>
    </submittedName>
</protein>
<comment type="similarity">
    <text evidence="2">Belongs to the IucA/IucC family.</text>
</comment>
<comment type="pathway">
    <text evidence="1">Siderophore biosynthesis.</text>
</comment>
<dbReference type="PANTHER" id="PTHR34384:SF5">
    <property type="entry name" value="L-2,3-DIAMINOPROPANOATE--CITRATE LIGASE"/>
    <property type="match status" value="1"/>
</dbReference>
<sequence>MSDTLAQQATMQSFLNCYLKETGRYELLNRSESDSDDRRLLKPVWDDSPIHKIVRCPLAHHDMEIVAPVRYWSPTERHLFSYPFRYRSHNSDTWQALDYVTMVTLLTKELVIEREVETYPDELVERVIQSCHLIEKNLAARQQDRAALYHTPFHFLDAEQSMLFGHLLHPTPKSLQGLSEFEQASYSPELKGSCPLHYFRAHSSLVREDSTWGTTATRLVKEELLADPEVSPSFKQAYCGDDDHSLLPIHPQQAEHLLRDPQTKTWMDQGLLQYLGPQGRAWYATSSLRTLYHPEARYMVKGSVHIKITNSLRLNKYKELERGVEVSRILQTKIGREMKQRYPAFQVIEDPAFLTLVDPEREESGFEVSLRDNPFRREEGEEVTLIAGLCQDSIPGEQSRLAHLITSLAQQESRPVEEVSLDWFRRYLDLVLEPMLWLYMRYGIALEAHQQNSLVKLVEGYPGRFYYRDNQGYYYCRSTFPQLQQLLPGINEKSDTMCEDHVADERLRYYLFLNHLIGLINGFGTAGLIDESLLLRELRERLSGWLPNNREPSRLLETLLEEEELPCKANLLTRLHDMDELVGPMASQSVYVRVTNPIRKGVKEPHVVAHTSR</sequence>
<dbReference type="InterPro" id="IPR037455">
    <property type="entry name" value="LucA/IucC-like"/>
</dbReference>
<dbReference type="AlphaFoldDB" id="A0A1G6K499"/>
<evidence type="ECO:0000313" key="6">
    <source>
        <dbReference type="Proteomes" id="UP000199387"/>
    </source>
</evidence>
<gene>
    <name evidence="5" type="ORF">SAMN04488112_10562</name>
</gene>